<evidence type="ECO:0000313" key="1">
    <source>
        <dbReference type="EnsemblPlants" id="Kaladp0095s0109.1.v1.1.CDS.1"/>
    </source>
</evidence>
<protein>
    <submittedName>
        <fullName evidence="1">Uncharacterized protein</fullName>
    </submittedName>
</protein>
<name>A0A7N0V0T0_KALFE</name>
<dbReference type="Proteomes" id="UP000594263">
    <property type="component" value="Unplaced"/>
</dbReference>
<dbReference type="AlphaFoldDB" id="A0A7N0V0T0"/>
<sequence length="129" mass="13932">MTWTVRRQQRLKLKLEAVRADRRPQLETKRRRAGFDGAALAGVVKDLAAAPVKLNSSAAASYARMASSAVSNVPSQTLLFLPGSRISAAYLPHGRFLTPLKRTSSAAILSAIEKQSVSKSSGGFQMNMM</sequence>
<dbReference type="Gramene" id="Kaladp0095s0109.1.v1.1">
    <property type="protein sequence ID" value="Kaladp0095s0109.1.v1.1.CDS.1"/>
    <property type="gene ID" value="Kaladp0095s0109.v1.1"/>
</dbReference>
<reference evidence="1" key="1">
    <citation type="submission" date="2021-01" db="UniProtKB">
        <authorList>
            <consortium name="EnsemblPlants"/>
        </authorList>
    </citation>
    <scope>IDENTIFICATION</scope>
</reference>
<accession>A0A7N0V0T0</accession>
<organism evidence="1 2">
    <name type="scientific">Kalanchoe fedtschenkoi</name>
    <name type="common">Lavender scallops</name>
    <name type="synonym">South American air plant</name>
    <dbReference type="NCBI Taxonomy" id="63787"/>
    <lineage>
        <taxon>Eukaryota</taxon>
        <taxon>Viridiplantae</taxon>
        <taxon>Streptophyta</taxon>
        <taxon>Embryophyta</taxon>
        <taxon>Tracheophyta</taxon>
        <taxon>Spermatophyta</taxon>
        <taxon>Magnoliopsida</taxon>
        <taxon>eudicotyledons</taxon>
        <taxon>Gunneridae</taxon>
        <taxon>Pentapetalae</taxon>
        <taxon>Saxifragales</taxon>
        <taxon>Crassulaceae</taxon>
        <taxon>Kalanchoe</taxon>
    </lineage>
</organism>
<evidence type="ECO:0000313" key="2">
    <source>
        <dbReference type="Proteomes" id="UP000594263"/>
    </source>
</evidence>
<dbReference type="EnsemblPlants" id="Kaladp0095s0109.1.v1.1">
    <property type="protein sequence ID" value="Kaladp0095s0109.1.v1.1.CDS.1"/>
    <property type="gene ID" value="Kaladp0095s0109.v1.1"/>
</dbReference>
<keyword evidence="2" id="KW-1185">Reference proteome</keyword>
<proteinExistence type="predicted"/>